<dbReference type="InterPro" id="IPR008928">
    <property type="entry name" value="6-hairpin_glycosidase_sf"/>
</dbReference>
<evidence type="ECO:0000313" key="1">
    <source>
        <dbReference type="EMBL" id="KAK6949952.1"/>
    </source>
</evidence>
<proteinExistence type="predicted"/>
<dbReference type="Proteomes" id="UP001369815">
    <property type="component" value="Unassembled WGS sequence"/>
</dbReference>
<dbReference type="EMBL" id="JBANMG010000008">
    <property type="protein sequence ID" value="KAK6949952.1"/>
    <property type="molecule type" value="Genomic_DNA"/>
</dbReference>
<protein>
    <submittedName>
        <fullName evidence="1">Uncharacterized protein</fullName>
    </submittedName>
</protein>
<dbReference type="AlphaFoldDB" id="A0AAX6MCM8"/>
<evidence type="ECO:0000313" key="2">
    <source>
        <dbReference type="Proteomes" id="UP001369815"/>
    </source>
</evidence>
<dbReference type="SUPFAM" id="SSF48208">
    <property type="entry name" value="Six-hairpin glycosidases"/>
    <property type="match status" value="1"/>
</dbReference>
<reference evidence="1 2" key="1">
    <citation type="journal article" date="2024" name="Front Chem Biol">
        <title>Unveiling the potential of Daldinia eschscholtzii MFLUCC 19-0629 through bioactivity and bioinformatics studies for enhanced sustainable agriculture production.</title>
        <authorList>
            <person name="Brooks S."/>
            <person name="Weaver J.A."/>
            <person name="Klomchit A."/>
            <person name="Alharthi S.A."/>
            <person name="Onlamun T."/>
            <person name="Nurani R."/>
            <person name="Vong T.K."/>
            <person name="Alberti F."/>
            <person name="Greco C."/>
        </authorList>
    </citation>
    <scope>NUCLEOTIDE SEQUENCE [LARGE SCALE GENOMIC DNA]</scope>
    <source>
        <strain evidence="1">MFLUCC 19-0629</strain>
    </source>
</reference>
<name>A0AAX6MCM8_9PEZI</name>
<sequence length="388" mass="42673">MSTNTKKLSLFEEAMQKVYGPYPTDIPDATSWQPPANPGAGGHRGRYLWTDAFGVINFITLSREKDGTHFQKLYLELAKRLADAVHSVLGRTRDGTSRLPGATDEEPLKGGLRIGKLEAGGPDGDGQYHHYLTLWMFALNRLALATKEVRWNDLAVQLAKAIHPHFMTKRGGQESMVWKISTDMRHALVNSKGNLDDVDGLVVYQLLQETAKLFDQNNTNTDNSSSPPRLDTEIEHYRRIMSTHPKSLSGDPLDLGMSLWISHFDKGATWSHELSEQGLKIASERFLPAAQSPVGAGGGHSYRLAFREFGGCLGIKCYVDDPAQPLHTAAETVLDAWEGRVLDAADEDLRPINLVMYAAALIPGGKSTANISLSDSGVYTQANLYTPN</sequence>
<gene>
    <name evidence="1" type="ORF">Daesc_008275</name>
</gene>
<dbReference type="GO" id="GO:0005975">
    <property type="term" value="P:carbohydrate metabolic process"/>
    <property type="evidence" value="ECO:0007669"/>
    <property type="project" value="InterPro"/>
</dbReference>
<comment type="caution">
    <text evidence="1">The sequence shown here is derived from an EMBL/GenBank/DDBJ whole genome shotgun (WGS) entry which is preliminary data.</text>
</comment>
<organism evidence="1 2">
    <name type="scientific">Daldinia eschscholtzii</name>
    <dbReference type="NCBI Taxonomy" id="292717"/>
    <lineage>
        <taxon>Eukaryota</taxon>
        <taxon>Fungi</taxon>
        <taxon>Dikarya</taxon>
        <taxon>Ascomycota</taxon>
        <taxon>Pezizomycotina</taxon>
        <taxon>Sordariomycetes</taxon>
        <taxon>Xylariomycetidae</taxon>
        <taxon>Xylariales</taxon>
        <taxon>Hypoxylaceae</taxon>
        <taxon>Daldinia</taxon>
    </lineage>
</organism>
<accession>A0AAX6MCM8</accession>
<keyword evidence="2" id="KW-1185">Reference proteome</keyword>